<protein>
    <recommendedName>
        <fullName evidence="4">Pseudouridine synthase</fullName>
        <ecNumber evidence="4">5.4.99.-</ecNumber>
    </recommendedName>
</protein>
<name>A0A9E6XWI4_9ACTN</name>
<organism evidence="7 8">
    <name type="scientific">Capillimicrobium parvum</name>
    <dbReference type="NCBI Taxonomy" id="2884022"/>
    <lineage>
        <taxon>Bacteria</taxon>
        <taxon>Bacillati</taxon>
        <taxon>Actinomycetota</taxon>
        <taxon>Thermoleophilia</taxon>
        <taxon>Solirubrobacterales</taxon>
        <taxon>Capillimicrobiaceae</taxon>
        <taxon>Capillimicrobium</taxon>
    </lineage>
</organism>
<dbReference type="InterPro" id="IPR018496">
    <property type="entry name" value="PsdUridine_synth_RsuA/RluB_CS"/>
</dbReference>
<dbReference type="CDD" id="cd02870">
    <property type="entry name" value="PseudoU_synth_RsuA_like"/>
    <property type="match status" value="1"/>
</dbReference>
<dbReference type="AlphaFoldDB" id="A0A9E6XWI4"/>
<dbReference type="GO" id="GO:0005829">
    <property type="term" value="C:cytosol"/>
    <property type="evidence" value="ECO:0007669"/>
    <property type="project" value="UniProtKB-ARBA"/>
</dbReference>
<dbReference type="PROSITE" id="PS50889">
    <property type="entry name" value="S4"/>
    <property type="match status" value="1"/>
</dbReference>
<dbReference type="PROSITE" id="PS01149">
    <property type="entry name" value="PSI_RSU"/>
    <property type="match status" value="1"/>
</dbReference>
<keyword evidence="2 4" id="KW-0413">Isomerase</keyword>
<gene>
    <name evidence="7" type="primary">rluB</name>
    <name evidence="7" type="ORF">DSM104329_02187</name>
</gene>
<dbReference type="GO" id="GO:0003723">
    <property type="term" value="F:RNA binding"/>
    <property type="evidence" value="ECO:0007669"/>
    <property type="project" value="UniProtKB-KW"/>
</dbReference>
<dbReference type="InterPro" id="IPR006145">
    <property type="entry name" value="PsdUridine_synth_RsuA/RluA"/>
</dbReference>
<dbReference type="NCBIfam" id="TIGR00093">
    <property type="entry name" value="pseudouridine synthase"/>
    <property type="match status" value="1"/>
</dbReference>
<dbReference type="Pfam" id="PF01479">
    <property type="entry name" value="S4"/>
    <property type="match status" value="1"/>
</dbReference>
<keyword evidence="8" id="KW-1185">Reference proteome</keyword>
<dbReference type="Gene3D" id="3.30.70.580">
    <property type="entry name" value="Pseudouridine synthase I, catalytic domain, N-terminal subdomain"/>
    <property type="match status" value="1"/>
</dbReference>
<dbReference type="InterPro" id="IPR002942">
    <property type="entry name" value="S4_RNA-bd"/>
</dbReference>
<dbReference type="GO" id="GO:0120159">
    <property type="term" value="F:rRNA pseudouridine synthase activity"/>
    <property type="evidence" value="ECO:0007669"/>
    <property type="project" value="UniProtKB-ARBA"/>
</dbReference>
<dbReference type="Proteomes" id="UP001162834">
    <property type="component" value="Chromosome"/>
</dbReference>
<dbReference type="KEGG" id="sbae:DSM104329_02187"/>
<dbReference type="SMART" id="SM00363">
    <property type="entry name" value="S4"/>
    <property type="match status" value="1"/>
</dbReference>
<dbReference type="GO" id="GO:0000455">
    <property type="term" value="P:enzyme-directed rRNA pseudouridine synthesis"/>
    <property type="evidence" value="ECO:0007669"/>
    <property type="project" value="UniProtKB-ARBA"/>
</dbReference>
<keyword evidence="3" id="KW-0694">RNA-binding</keyword>
<dbReference type="SUPFAM" id="SSF55174">
    <property type="entry name" value="Alpha-L RNA-binding motif"/>
    <property type="match status" value="1"/>
</dbReference>
<sequence length="246" mass="27216">MRLSRYLAHGGVSSRRAAEELIRAGRVTVGGETVTDPARDVGEHSGVAFDGAPVRPAPRTVVYVLNKPRGVVSTAKDTHGRRTVVELVRTPARIYPVGRLDADSTGLILLTDDGELANRLTHPRFEVPKTYLATVARPPVREHELRKLREGVQLDDGRTTPARVRRISPTQLEITIHEGRKRQIRRMLDAVGHPVKELQRIAFGPLRLTDLAEGASRRLTPAEVEQLRRYAPDRGGAGGRAPRARR</sequence>
<reference evidence="7" key="1">
    <citation type="journal article" date="2022" name="Int. J. Syst. Evol. Microbiol.">
        <title>Pseudomonas aegrilactucae sp. nov. and Pseudomonas morbosilactucae sp. nov., pathogens causing bacterial rot of lettuce in Japan.</title>
        <authorList>
            <person name="Sawada H."/>
            <person name="Fujikawa T."/>
            <person name="Satou M."/>
        </authorList>
    </citation>
    <scope>NUCLEOTIDE SEQUENCE</scope>
    <source>
        <strain evidence="7">0166_1</strain>
    </source>
</reference>
<dbReference type="CDD" id="cd00165">
    <property type="entry name" value="S4"/>
    <property type="match status" value="1"/>
</dbReference>
<dbReference type="InterPro" id="IPR020103">
    <property type="entry name" value="PsdUridine_synth_cat_dom_sf"/>
</dbReference>
<dbReference type="Gene3D" id="3.30.70.1560">
    <property type="entry name" value="Alpha-L RNA-binding motif"/>
    <property type="match status" value="1"/>
</dbReference>
<dbReference type="Pfam" id="PF00849">
    <property type="entry name" value="PseudoU_synth_2"/>
    <property type="match status" value="1"/>
</dbReference>
<evidence type="ECO:0000256" key="3">
    <source>
        <dbReference type="PROSITE-ProRule" id="PRU00182"/>
    </source>
</evidence>
<dbReference type="InterPro" id="IPR050343">
    <property type="entry name" value="RsuA_PseudoU_synthase"/>
</dbReference>
<evidence type="ECO:0000256" key="4">
    <source>
        <dbReference type="RuleBase" id="RU003887"/>
    </source>
</evidence>
<dbReference type="PANTHER" id="PTHR47683">
    <property type="entry name" value="PSEUDOURIDINE SYNTHASE FAMILY PROTEIN-RELATED"/>
    <property type="match status" value="1"/>
</dbReference>
<dbReference type="EC" id="5.4.99.-" evidence="4"/>
<comment type="similarity">
    <text evidence="1 4">Belongs to the pseudouridine synthase RsuA family.</text>
</comment>
<dbReference type="InterPro" id="IPR042092">
    <property type="entry name" value="PsdUridine_s_RsuA/RluB/E/F_cat"/>
</dbReference>
<dbReference type="SUPFAM" id="SSF55120">
    <property type="entry name" value="Pseudouridine synthase"/>
    <property type="match status" value="1"/>
</dbReference>
<dbReference type="RefSeq" id="WP_259315474.1">
    <property type="nucleotide sequence ID" value="NZ_CP087164.1"/>
</dbReference>
<feature type="region of interest" description="Disordered" evidence="5">
    <location>
        <begin position="223"/>
        <end position="246"/>
    </location>
</feature>
<feature type="domain" description="RNA-binding S4" evidence="6">
    <location>
        <begin position="1"/>
        <end position="58"/>
    </location>
</feature>
<dbReference type="InterPro" id="IPR036986">
    <property type="entry name" value="S4_RNA-bd_sf"/>
</dbReference>
<dbReference type="EMBL" id="CP087164">
    <property type="protein sequence ID" value="UGS35792.1"/>
    <property type="molecule type" value="Genomic_DNA"/>
</dbReference>
<evidence type="ECO:0000259" key="6">
    <source>
        <dbReference type="SMART" id="SM00363"/>
    </source>
</evidence>
<dbReference type="FunFam" id="3.30.70.1560:FF:000001">
    <property type="entry name" value="Pseudouridine synthase"/>
    <property type="match status" value="1"/>
</dbReference>
<accession>A0A9E6XWI4</accession>
<evidence type="ECO:0000256" key="2">
    <source>
        <dbReference type="ARBA" id="ARBA00023235"/>
    </source>
</evidence>
<evidence type="ECO:0000313" key="8">
    <source>
        <dbReference type="Proteomes" id="UP001162834"/>
    </source>
</evidence>
<dbReference type="PANTHER" id="PTHR47683:SF2">
    <property type="entry name" value="RNA-BINDING S4 DOMAIN-CONTAINING PROTEIN"/>
    <property type="match status" value="1"/>
</dbReference>
<dbReference type="InterPro" id="IPR000748">
    <property type="entry name" value="PsdUridine_synth_RsuA/RluB/E/F"/>
</dbReference>
<evidence type="ECO:0000256" key="5">
    <source>
        <dbReference type="SAM" id="MobiDB-lite"/>
    </source>
</evidence>
<dbReference type="Gene3D" id="3.10.290.10">
    <property type="entry name" value="RNA-binding S4 domain"/>
    <property type="match status" value="1"/>
</dbReference>
<evidence type="ECO:0000256" key="1">
    <source>
        <dbReference type="ARBA" id="ARBA00008348"/>
    </source>
</evidence>
<evidence type="ECO:0000313" key="7">
    <source>
        <dbReference type="EMBL" id="UGS35792.1"/>
    </source>
</evidence>
<dbReference type="InterPro" id="IPR020094">
    <property type="entry name" value="TruA/RsuA/RluB/E/F_N"/>
</dbReference>
<proteinExistence type="inferred from homology"/>